<organism evidence="1 2">
    <name type="scientific">Amycolatopsis minnesotensis</name>
    <dbReference type="NCBI Taxonomy" id="337894"/>
    <lineage>
        <taxon>Bacteria</taxon>
        <taxon>Bacillati</taxon>
        <taxon>Actinomycetota</taxon>
        <taxon>Actinomycetes</taxon>
        <taxon>Pseudonocardiales</taxon>
        <taxon>Pseudonocardiaceae</taxon>
        <taxon>Amycolatopsis</taxon>
    </lineage>
</organism>
<name>A0ABN2QGX4_9PSEU</name>
<gene>
    <name evidence="1" type="ORF">GCM10009754_20800</name>
</gene>
<sequence>MPVAGKRAFYYRIMVGTYRFRSVWLLAAPARAVFDAVVDLEHYPRWWSDVRSVRQVDADTAELVCRASLPYRLVLRMHRDVEDSDAGRLRVGLSGDLEGFLAGSVTRTKNGTHLEITQEVEARKPLLRKLDRVARPVFRANHALMMRRGLRGLRSHLAGA</sequence>
<dbReference type="InterPro" id="IPR023393">
    <property type="entry name" value="START-like_dom_sf"/>
</dbReference>
<keyword evidence="2" id="KW-1185">Reference proteome</keyword>
<dbReference type="EMBL" id="BAAANN010000006">
    <property type="protein sequence ID" value="GAA1951749.1"/>
    <property type="molecule type" value="Genomic_DNA"/>
</dbReference>
<dbReference type="SUPFAM" id="SSF55961">
    <property type="entry name" value="Bet v1-like"/>
    <property type="match status" value="1"/>
</dbReference>
<evidence type="ECO:0000313" key="2">
    <source>
        <dbReference type="Proteomes" id="UP001501116"/>
    </source>
</evidence>
<reference evidence="1 2" key="1">
    <citation type="journal article" date="2019" name="Int. J. Syst. Evol. Microbiol.">
        <title>The Global Catalogue of Microorganisms (GCM) 10K type strain sequencing project: providing services to taxonomists for standard genome sequencing and annotation.</title>
        <authorList>
            <consortium name="The Broad Institute Genomics Platform"/>
            <consortium name="The Broad Institute Genome Sequencing Center for Infectious Disease"/>
            <person name="Wu L."/>
            <person name="Ma J."/>
        </authorList>
    </citation>
    <scope>NUCLEOTIDE SEQUENCE [LARGE SCALE GENOMIC DNA]</scope>
    <source>
        <strain evidence="1 2">JCM 14545</strain>
    </source>
</reference>
<proteinExistence type="predicted"/>
<dbReference type="Proteomes" id="UP001501116">
    <property type="component" value="Unassembled WGS sequence"/>
</dbReference>
<evidence type="ECO:0000313" key="1">
    <source>
        <dbReference type="EMBL" id="GAA1951749.1"/>
    </source>
</evidence>
<dbReference type="Pfam" id="PF10604">
    <property type="entry name" value="Polyketide_cyc2"/>
    <property type="match status" value="1"/>
</dbReference>
<comment type="caution">
    <text evidence="1">The sequence shown here is derived from an EMBL/GenBank/DDBJ whole genome shotgun (WGS) entry which is preliminary data.</text>
</comment>
<dbReference type="InterPro" id="IPR019587">
    <property type="entry name" value="Polyketide_cyclase/dehydratase"/>
</dbReference>
<protein>
    <submittedName>
        <fullName evidence="1">SRPBCC family protein</fullName>
    </submittedName>
</protein>
<accession>A0ABN2QGX4</accession>
<dbReference type="Gene3D" id="3.30.530.20">
    <property type="match status" value="1"/>
</dbReference>